<sequence>MAVTAMHFLGFGYFVMVLGVTSHNGVVVVIQFFQWHFHCDTDIQFSFSAFVCIFFLCTSTSFSLLSGF</sequence>
<protein>
    <submittedName>
        <fullName evidence="2">Uncharacterized protein</fullName>
    </submittedName>
</protein>
<proteinExistence type="predicted"/>
<keyword evidence="1" id="KW-0812">Transmembrane</keyword>
<keyword evidence="1" id="KW-1133">Transmembrane helix</keyword>
<keyword evidence="1" id="KW-0472">Membrane</keyword>
<comment type="caution">
    <text evidence="2">The sequence shown here is derived from an EMBL/GenBank/DDBJ whole genome shotgun (WGS) entry which is preliminary data.</text>
</comment>
<reference evidence="2 3" key="1">
    <citation type="submission" date="2023-10" db="EMBL/GenBank/DDBJ databases">
        <title>Genome-Wide Identification Analysis in wild type Solanum Pinnatisectum Reveals Some Genes Defensing Phytophthora Infestans.</title>
        <authorList>
            <person name="Sun C."/>
        </authorList>
    </citation>
    <scope>NUCLEOTIDE SEQUENCE [LARGE SCALE GENOMIC DNA]</scope>
    <source>
        <strain evidence="2">LQN</strain>
        <tissue evidence="2">Leaf</tissue>
    </source>
</reference>
<accession>A0AAV9MKC1</accession>
<organism evidence="2 3">
    <name type="scientific">Solanum pinnatisectum</name>
    <name type="common">tansyleaf nightshade</name>
    <dbReference type="NCBI Taxonomy" id="50273"/>
    <lineage>
        <taxon>Eukaryota</taxon>
        <taxon>Viridiplantae</taxon>
        <taxon>Streptophyta</taxon>
        <taxon>Embryophyta</taxon>
        <taxon>Tracheophyta</taxon>
        <taxon>Spermatophyta</taxon>
        <taxon>Magnoliopsida</taxon>
        <taxon>eudicotyledons</taxon>
        <taxon>Gunneridae</taxon>
        <taxon>Pentapetalae</taxon>
        <taxon>asterids</taxon>
        <taxon>lamiids</taxon>
        <taxon>Solanales</taxon>
        <taxon>Solanaceae</taxon>
        <taxon>Solanoideae</taxon>
        <taxon>Solaneae</taxon>
        <taxon>Solanum</taxon>
    </lineage>
</organism>
<dbReference type="AlphaFoldDB" id="A0AAV9MKC1"/>
<evidence type="ECO:0000256" key="1">
    <source>
        <dbReference type="SAM" id="Phobius"/>
    </source>
</evidence>
<dbReference type="EMBL" id="JAWPEI010000001">
    <property type="protein sequence ID" value="KAK4737172.1"/>
    <property type="molecule type" value="Genomic_DNA"/>
</dbReference>
<feature type="transmembrane region" description="Helical" evidence="1">
    <location>
        <begin position="45"/>
        <end position="65"/>
    </location>
</feature>
<name>A0AAV9MKC1_9SOLN</name>
<evidence type="ECO:0000313" key="3">
    <source>
        <dbReference type="Proteomes" id="UP001311915"/>
    </source>
</evidence>
<gene>
    <name evidence="2" type="ORF">R3W88_000869</name>
</gene>
<evidence type="ECO:0000313" key="2">
    <source>
        <dbReference type="EMBL" id="KAK4737172.1"/>
    </source>
</evidence>
<keyword evidence="3" id="KW-1185">Reference proteome</keyword>
<feature type="transmembrane region" description="Helical" evidence="1">
    <location>
        <begin position="12"/>
        <end position="33"/>
    </location>
</feature>
<dbReference type="Proteomes" id="UP001311915">
    <property type="component" value="Unassembled WGS sequence"/>
</dbReference>